<sequence length="277" mass="32107">MIRANASRYPISAQCRILGVPRSTYYWMIEHPEAERVDPIAGDVHAIWRDSHERYGARKIKAALERRGVTASRRRIVNIMKRRGMTSAYARRTFKPHKTRVNEARLANILDREFDGYEPRTHLASDLTYVRVGGKWAYVCLLIDLANRSIAGHSADTSRTADLVMAAFATLDFPLTEVEVFHTDRGSEFDNAKIDELLDVFDIRRSLSRKGNPYDNAVVESTNRLLKKELIYRNHYTSLEQLRSDLNDYVWWFNNQRLHSTLGYRSPKEFTEQGLVL</sequence>
<evidence type="ECO:0000313" key="4">
    <source>
        <dbReference type="Proteomes" id="UP000029091"/>
    </source>
</evidence>
<reference evidence="3 4" key="1">
    <citation type="submission" date="2014-03" db="EMBL/GenBank/DDBJ databases">
        <title>Genomics of Bifidobacteria.</title>
        <authorList>
            <person name="Ventura M."/>
            <person name="Milani C."/>
            <person name="Lugli G.A."/>
        </authorList>
    </citation>
    <scope>NUCLEOTIDE SEQUENCE [LARGE SCALE GENOMIC DNA]</scope>
    <source>
        <strain evidence="4">JCM 15918</strain>
    </source>
</reference>
<dbReference type="InterPro" id="IPR025948">
    <property type="entry name" value="HTH-like_dom"/>
</dbReference>
<evidence type="ECO:0000259" key="2">
    <source>
        <dbReference type="PROSITE" id="PS50994"/>
    </source>
</evidence>
<dbReference type="SUPFAM" id="SSF53098">
    <property type="entry name" value="Ribonuclease H-like"/>
    <property type="match status" value="1"/>
</dbReference>
<comment type="caution">
    <text evidence="3">The sequence shown here is derived from an EMBL/GenBank/DDBJ whole genome shotgun (WGS) entry which is preliminary data.</text>
</comment>
<dbReference type="InterPro" id="IPR036397">
    <property type="entry name" value="RNaseH_sf"/>
</dbReference>
<dbReference type="EMBL" id="JGZQ01000009">
    <property type="protein sequence ID" value="KFI95945.1"/>
    <property type="molecule type" value="Genomic_DNA"/>
</dbReference>
<accession>A0A087DK95</accession>
<dbReference type="Gene3D" id="3.30.420.10">
    <property type="entry name" value="Ribonuclease H-like superfamily/Ribonuclease H"/>
    <property type="match status" value="1"/>
</dbReference>
<name>A0A087DK95_BIFAD</name>
<comment type="function">
    <text evidence="1">Involved in the transposition of the insertion sequence.</text>
</comment>
<organism evidence="3 4">
    <name type="scientific">Bifidobacterium adolescentis JCM 15918</name>
    <dbReference type="NCBI Taxonomy" id="1437612"/>
    <lineage>
        <taxon>Bacteria</taxon>
        <taxon>Bacillati</taxon>
        <taxon>Actinomycetota</taxon>
        <taxon>Actinomycetes</taxon>
        <taxon>Bifidobacteriales</taxon>
        <taxon>Bifidobacteriaceae</taxon>
        <taxon>Bifidobacterium</taxon>
    </lineage>
</organism>
<proteinExistence type="predicted"/>
<dbReference type="InterPro" id="IPR001584">
    <property type="entry name" value="Integrase_cat-core"/>
</dbReference>
<evidence type="ECO:0000313" key="3">
    <source>
        <dbReference type="EMBL" id="KFI95945.1"/>
    </source>
</evidence>
<dbReference type="InterPro" id="IPR048020">
    <property type="entry name" value="Transpos_IS3"/>
</dbReference>
<dbReference type="AlphaFoldDB" id="A0A087DK95"/>
<dbReference type="InterPro" id="IPR050900">
    <property type="entry name" value="Transposase_IS3/IS150/IS904"/>
</dbReference>
<dbReference type="InterPro" id="IPR012337">
    <property type="entry name" value="RNaseH-like_sf"/>
</dbReference>
<gene>
    <name evidence="3" type="ORF">BSTER_1656</name>
</gene>
<dbReference type="Pfam" id="PF13683">
    <property type="entry name" value="rve_3"/>
    <property type="match status" value="1"/>
</dbReference>
<dbReference type="PANTHER" id="PTHR46889:SF4">
    <property type="entry name" value="TRANSPOSASE INSO FOR INSERTION SEQUENCE ELEMENT IS911B-RELATED"/>
    <property type="match status" value="1"/>
</dbReference>
<dbReference type="NCBIfam" id="NF033516">
    <property type="entry name" value="transpos_IS3"/>
    <property type="match status" value="1"/>
</dbReference>
<dbReference type="GO" id="GO:0015074">
    <property type="term" value="P:DNA integration"/>
    <property type="evidence" value="ECO:0007669"/>
    <property type="project" value="InterPro"/>
</dbReference>
<feature type="domain" description="Integrase catalytic" evidence="2">
    <location>
        <begin position="115"/>
        <end position="275"/>
    </location>
</feature>
<dbReference type="PROSITE" id="PS50994">
    <property type="entry name" value="INTEGRASE"/>
    <property type="match status" value="1"/>
</dbReference>
<protein>
    <submittedName>
        <fullName evidence="3">ISSdy1 family transposase</fullName>
    </submittedName>
</protein>
<dbReference type="Pfam" id="PF13276">
    <property type="entry name" value="HTH_21"/>
    <property type="match status" value="1"/>
</dbReference>
<evidence type="ECO:0000256" key="1">
    <source>
        <dbReference type="ARBA" id="ARBA00002286"/>
    </source>
</evidence>
<dbReference type="Proteomes" id="UP000029091">
    <property type="component" value="Unassembled WGS sequence"/>
</dbReference>
<dbReference type="GO" id="GO:0003676">
    <property type="term" value="F:nucleic acid binding"/>
    <property type="evidence" value="ECO:0007669"/>
    <property type="project" value="InterPro"/>
</dbReference>
<dbReference type="PANTHER" id="PTHR46889">
    <property type="entry name" value="TRANSPOSASE INSF FOR INSERTION SEQUENCE IS3B-RELATED"/>
    <property type="match status" value="1"/>
</dbReference>